<reference evidence="2" key="1">
    <citation type="submission" date="2022-07" db="EMBL/GenBank/DDBJ databases">
        <title>Comparative analysis of new lytic phages for the biological control of phytopathogenic Xanthomonas spp.</title>
        <authorList>
            <person name="Domingo-Calap M.L."/>
            <person name="Bernabeu-Gimeno M."/>
            <person name="Aure C.M."/>
            <person name="Marco-Noales E."/>
            <person name="Domingo-Calap P."/>
        </authorList>
    </citation>
    <scope>NUCLEOTIDE SEQUENCE</scope>
</reference>
<proteinExistence type="predicted"/>
<feature type="transmembrane region" description="Helical" evidence="1">
    <location>
        <begin position="6"/>
        <end position="28"/>
    </location>
</feature>
<evidence type="ECO:0000313" key="3">
    <source>
        <dbReference type="Proteomes" id="UP001164550"/>
    </source>
</evidence>
<dbReference type="Proteomes" id="UP001164550">
    <property type="component" value="Segment"/>
</dbReference>
<gene>
    <name evidence="2" type="ORF">IVIADoCa7_11</name>
</gene>
<protein>
    <submittedName>
        <fullName evidence="2">Uncharacterized protein</fullName>
    </submittedName>
</protein>
<accession>A0A9X9JR04</accession>
<evidence type="ECO:0000256" key="1">
    <source>
        <dbReference type="SAM" id="Phobius"/>
    </source>
</evidence>
<keyword evidence="1" id="KW-1133">Transmembrane helix</keyword>
<name>A0A9X9JR04_9CAUD</name>
<dbReference type="EMBL" id="ON932081">
    <property type="protein sequence ID" value="UYA98837.1"/>
    <property type="molecule type" value="Genomic_DNA"/>
</dbReference>
<organism evidence="2 3">
    <name type="scientific">Xanthomonas phage vB_Xar_IVIA-DoCa7</name>
    <dbReference type="NCBI Taxonomy" id="2975534"/>
    <lineage>
        <taxon>Viruses</taxon>
        <taxon>Duplodnaviria</taxon>
        <taxon>Heunggongvirae</taxon>
        <taxon>Uroviricota</taxon>
        <taxon>Caudoviricetes</taxon>
        <taxon>Autographivirales</taxon>
        <taxon>Autonotataviridae</taxon>
        <taxon>Paternavirus</taxon>
        <taxon>Paternavirus doca7</taxon>
    </lineage>
</organism>
<evidence type="ECO:0000313" key="2">
    <source>
        <dbReference type="EMBL" id="UYA98837.1"/>
    </source>
</evidence>
<keyword evidence="1" id="KW-0472">Membrane</keyword>
<sequence length="114" mass="13057">MTFLSLTLACLAMVWVMRLILLVMLGYVTRPELRKTGAFRKHLWKYLGCCVVWGIVDGETEVVANGKTFSMLRRTECVLGFYPFGWKIMWPQTDGFLWGWALGPVAYSQSNLVN</sequence>
<keyword evidence="3" id="KW-1185">Reference proteome</keyword>
<keyword evidence="1" id="KW-0812">Transmembrane</keyword>